<reference evidence="2" key="1">
    <citation type="journal article" date="2002" name="Science">
        <title>The draft genome of Ciona intestinalis: insights into chordate and vertebrate origins.</title>
        <authorList>
            <person name="Dehal P."/>
            <person name="Satou Y."/>
            <person name="Campbell R.K."/>
            <person name="Chapman J."/>
            <person name="Degnan B."/>
            <person name="De Tomaso A."/>
            <person name="Davidson B."/>
            <person name="Di Gregorio A."/>
            <person name="Gelpke M."/>
            <person name="Goodstein D.M."/>
            <person name="Harafuji N."/>
            <person name="Hastings K.E."/>
            <person name="Ho I."/>
            <person name="Hotta K."/>
            <person name="Huang W."/>
            <person name="Kawashima T."/>
            <person name="Lemaire P."/>
            <person name="Martinez D."/>
            <person name="Meinertzhagen I.A."/>
            <person name="Necula S."/>
            <person name="Nonaka M."/>
            <person name="Putnam N."/>
            <person name="Rash S."/>
            <person name="Saiga H."/>
            <person name="Satake M."/>
            <person name="Terry A."/>
            <person name="Yamada L."/>
            <person name="Wang H.G."/>
            <person name="Awazu S."/>
            <person name="Azumi K."/>
            <person name="Boore J."/>
            <person name="Branno M."/>
            <person name="Chin-Bow S."/>
            <person name="DeSantis R."/>
            <person name="Doyle S."/>
            <person name="Francino P."/>
            <person name="Keys D.N."/>
            <person name="Haga S."/>
            <person name="Hayashi H."/>
            <person name="Hino K."/>
            <person name="Imai K.S."/>
            <person name="Inaba K."/>
            <person name="Kano S."/>
            <person name="Kobayashi K."/>
            <person name="Kobayashi M."/>
            <person name="Lee B.I."/>
            <person name="Makabe K.W."/>
            <person name="Manohar C."/>
            <person name="Matassi G."/>
            <person name="Medina M."/>
            <person name="Mochizuki Y."/>
            <person name="Mount S."/>
            <person name="Morishita T."/>
            <person name="Miura S."/>
            <person name="Nakayama A."/>
            <person name="Nishizaka S."/>
            <person name="Nomoto H."/>
            <person name="Ohta F."/>
            <person name="Oishi K."/>
            <person name="Rigoutsos I."/>
            <person name="Sano M."/>
            <person name="Sasaki A."/>
            <person name="Sasakura Y."/>
            <person name="Shoguchi E."/>
            <person name="Shin-i T."/>
            <person name="Spagnuolo A."/>
            <person name="Stainier D."/>
            <person name="Suzuki M.M."/>
            <person name="Tassy O."/>
            <person name="Takatori N."/>
            <person name="Tokuoka M."/>
            <person name="Yagi K."/>
            <person name="Yoshizaki F."/>
            <person name="Wada S."/>
            <person name="Zhang C."/>
            <person name="Hyatt P.D."/>
            <person name="Larimer F."/>
            <person name="Detter C."/>
            <person name="Doggett N."/>
            <person name="Glavina T."/>
            <person name="Hawkins T."/>
            <person name="Richardson P."/>
            <person name="Lucas S."/>
            <person name="Kohara Y."/>
            <person name="Levine M."/>
            <person name="Satoh N."/>
            <person name="Rokhsar D.S."/>
        </authorList>
    </citation>
    <scope>NUCLEOTIDE SEQUENCE [LARGE SCALE GENOMIC DNA]</scope>
</reference>
<organism evidence="1 2">
    <name type="scientific">Ciona intestinalis</name>
    <name type="common">Transparent sea squirt</name>
    <name type="synonym">Ascidia intestinalis</name>
    <dbReference type="NCBI Taxonomy" id="7719"/>
    <lineage>
        <taxon>Eukaryota</taxon>
        <taxon>Metazoa</taxon>
        <taxon>Chordata</taxon>
        <taxon>Tunicata</taxon>
        <taxon>Ascidiacea</taxon>
        <taxon>Phlebobranchia</taxon>
        <taxon>Cionidae</taxon>
        <taxon>Ciona</taxon>
    </lineage>
</organism>
<dbReference type="AlphaFoldDB" id="H2XUA4"/>
<name>H2XUA4_CIOIN</name>
<reference evidence="1" key="3">
    <citation type="submission" date="2025-08" db="UniProtKB">
        <authorList>
            <consortium name="Ensembl"/>
        </authorList>
    </citation>
    <scope>IDENTIFICATION</scope>
</reference>
<protein>
    <submittedName>
        <fullName evidence="1">Uncharacterized protein</fullName>
    </submittedName>
</protein>
<evidence type="ECO:0000313" key="2">
    <source>
        <dbReference type="Proteomes" id="UP000008144"/>
    </source>
</evidence>
<dbReference type="EMBL" id="EAAA01002950">
    <property type="status" value="NOT_ANNOTATED_CDS"/>
    <property type="molecule type" value="Genomic_DNA"/>
</dbReference>
<evidence type="ECO:0000313" key="1">
    <source>
        <dbReference type="Ensembl" id="ENSCINP00000033238.1"/>
    </source>
</evidence>
<keyword evidence="2" id="KW-1185">Reference proteome</keyword>
<reference evidence="1" key="4">
    <citation type="submission" date="2025-09" db="UniProtKB">
        <authorList>
            <consortium name="Ensembl"/>
        </authorList>
    </citation>
    <scope>IDENTIFICATION</scope>
</reference>
<dbReference type="Proteomes" id="UP000008144">
    <property type="component" value="Chromosome 9"/>
</dbReference>
<proteinExistence type="predicted"/>
<reference evidence="1" key="2">
    <citation type="journal article" date="2008" name="Genome Biol.">
        <title>Improved genome assembly and evidence-based global gene model set for the chordate Ciona intestinalis: new insight into intron and operon populations.</title>
        <authorList>
            <person name="Satou Y."/>
            <person name="Mineta K."/>
            <person name="Ogasawara M."/>
            <person name="Sasakura Y."/>
            <person name="Shoguchi E."/>
            <person name="Ueno K."/>
            <person name="Yamada L."/>
            <person name="Matsumoto J."/>
            <person name="Wasserscheid J."/>
            <person name="Dewar K."/>
            <person name="Wiley G.B."/>
            <person name="Macmil S.L."/>
            <person name="Roe B.A."/>
            <person name="Zeller R.W."/>
            <person name="Hastings K.E."/>
            <person name="Lemaire P."/>
            <person name="Lindquist E."/>
            <person name="Endo T."/>
            <person name="Hotta K."/>
            <person name="Inaba K."/>
        </authorList>
    </citation>
    <scope>NUCLEOTIDE SEQUENCE [LARGE SCALE GENOMIC DNA]</scope>
    <source>
        <strain evidence="1">wild type</strain>
    </source>
</reference>
<dbReference type="HOGENOM" id="CLU_3359385_0_0_1"/>
<accession>H2XUA4</accession>
<dbReference type="InParanoid" id="H2XUA4"/>
<dbReference type="Ensembl" id="ENSCINT00000031509.1">
    <property type="protein sequence ID" value="ENSCINP00000033238.1"/>
    <property type="gene ID" value="ENSCING00000018150.1"/>
</dbReference>
<sequence>MRSFDSDGVKDASIHVAYFCVHCRDILSCSSRLVKY</sequence>